<accession>A0ABW3HZF9</accession>
<dbReference type="Proteomes" id="UP001596997">
    <property type="component" value="Unassembled WGS sequence"/>
</dbReference>
<sequence>MSQDLKQLLKKKEHDIIMPKNHEARFIKKLDTNLPKRKTLKYTWINKAASIILLIGIAYGSFNYFNSNKIEDPVDQIKTKTLGDVSPSLKKVEDYYLASINLELSKLSYTSETKSLFDGYIEQLYELNTEYEQLSIELTNNGPNESTINALIDNLKLRLNLLYRLKKQLKELAVSEKNHSEEKQSI</sequence>
<proteinExistence type="predicted"/>
<reference evidence="2" key="1">
    <citation type="journal article" date="2019" name="Int. J. Syst. Evol. Microbiol.">
        <title>The Global Catalogue of Microorganisms (GCM) 10K type strain sequencing project: providing services to taxonomists for standard genome sequencing and annotation.</title>
        <authorList>
            <consortium name="The Broad Institute Genomics Platform"/>
            <consortium name="The Broad Institute Genome Sequencing Center for Infectious Disease"/>
            <person name="Wu L."/>
            <person name="Ma J."/>
        </authorList>
    </citation>
    <scope>NUCLEOTIDE SEQUENCE [LARGE SCALE GENOMIC DNA]</scope>
    <source>
        <strain evidence="2">CCUG 62114</strain>
    </source>
</reference>
<evidence type="ECO:0000313" key="1">
    <source>
        <dbReference type="EMBL" id="MFD0962742.1"/>
    </source>
</evidence>
<organism evidence="1 2">
    <name type="scientific">Pseudofulvibacter geojedonensis</name>
    <dbReference type="NCBI Taxonomy" id="1123758"/>
    <lineage>
        <taxon>Bacteria</taxon>
        <taxon>Pseudomonadati</taxon>
        <taxon>Bacteroidota</taxon>
        <taxon>Flavobacteriia</taxon>
        <taxon>Flavobacteriales</taxon>
        <taxon>Flavobacteriaceae</taxon>
        <taxon>Pseudofulvibacter</taxon>
    </lineage>
</organism>
<name>A0ABW3HZF9_9FLAO</name>
<dbReference type="EMBL" id="JBHTJM010000002">
    <property type="protein sequence ID" value="MFD0962742.1"/>
    <property type="molecule type" value="Genomic_DNA"/>
</dbReference>
<keyword evidence="2" id="KW-1185">Reference proteome</keyword>
<evidence type="ECO:0000313" key="2">
    <source>
        <dbReference type="Proteomes" id="UP001596997"/>
    </source>
</evidence>
<dbReference type="RefSeq" id="WP_377712712.1">
    <property type="nucleotide sequence ID" value="NZ_JBHTJM010000002.1"/>
</dbReference>
<evidence type="ECO:0008006" key="3">
    <source>
        <dbReference type="Google" id="ProtNLM"/>
    </source>
</evidence>
<protein>
    <recommendedName>
        <fullName evidence="3">Anti-sigma factor</fullName>
    </recommendedName>
</protein>
<gene>
    <name evidence="1" type="ORF">ACFQ1O_01845</name>
</gene>
<comment type="caution">
    <text evidence="1">The sequence shown here is derived from an EMBL/GenBank/DDBJ whole genome shotgun (WGS) entry which is preliminary data.</text>
</comment>